<keyword evidence="2" id="KW-1185">Reference proteome</keyword>
<organism evidence="1 2">
    <name type="scientific">Phialocephala subalpina</name>
    <dbReference type="NCBI Taxonomy" id="576137"/>
    <lineage>
        <taxon>Eukaryota</taxon>
        <taxon>Fungi</taxon>
        <taxon>Dikarya</taxon>
        <taxon>Ascomycota</taxon>
        <taxon>Pezizomycotina</taxon>
        <taxon>Leotiomycetes</taxon>
        <taxon>Helotiales</taxon>
        <taxon>Mollisiaceae</taxon>
        <taxon>Phialocephala</taxon>
        <taxon>Phialocephala fortinii species complex</taxon>
    </lineage>
</organism>
<dbReference type="EMBL" id="FJOG01000007">
    <property type="protein sequence ID" value="CZR56160.1"/>
    <property type="molecule type" value="Genomic_DNA"/>
</dbReference>
<evidence type="ECO:0000313" key="2">
    <source>
        <dbReference type="Proteomes" id="UP000184330"/>
    </source>
</evidence>
<dbReference type="OrthoDB" id="26838at2759"/>
<name>A0A1L7WTS5_9HELO</name>
<evidence type="ECO:0000313" key="1">
    <source>
        <dbReference type="EMBL" id="CZR56160.1"/>
    </source>
</evidence>
<gene>
    <name evidence="1" type="ORF">PAC_06048</name>
</gene>
<protein>
    <submittedName>
        <fullName evidence="1">Uncharacterized protein</fullName>
    </submittedName>
</protein>
<dbReference type="Proteomes" id="UP000184330">
    <property type="component" value="Unassembled WGS sequence"/>
</dbReference>
<reference evidence="1 2" key="1">
    <citation type="submission" date="2016-03" db="EMBL/GenBank/DDBJ databases">
        <authorList>
            <person name="Ploux O."/>
        </authorList>
    </citation>
    <scope>NUCLEOTIDE SEQUENCE [LARGE SCALE GENOMIC DNA]</scope>
    <source>
        <strain evidence="1 2">UAMH 11012</strain>
    </source>
</reference>
<proteinExistence type="predicted"/>
<accession>A0A1L7WTS5</accession>
<dbReference type="AlphaFoldDB" id="A0A1L7WTS5"/>
<sequence>MVRHPTKIAGVKRSRVGLSLADMTDGIKSHVKSLNRRADSGTPSSDRSDYKLALSTIRAGPQISSTEIQQNIALPTVQEQYEVLGALFARGIASVRKLLKSGGGFRKELVWATIQYIQSLDSGYALSNNSEYLADAHPGYHQIDSLDEWVHPNDLCTPGQSVRITLESKGKRNIMLFWDLRQGQDALFHHSGIVLGRKIDVQLLELACRNHPQKQQLLGLGIAVMKDGVWMTTGEKAEWDHANKKAKEHGFGIFSRSRRRHPEPARFLPQDYGKKGMEVVMKETDIRAKESMSQDKHAGSNTAPESFASLSITKVKAKRVYGARTEKEVNALRPSPQVVVTPPPIW</sequence>